<evidence type="ECO:0000259" key="4">
    <source>
        <dbReference type="PROSITE" id="PS50977"/>
    </source>
</evidence>
<evidence type="ECO:0000256" key="2">
    <source>
        <dbReference type="ARBA" id="ARBA00023125"/>
    </source>
</evidence>
<dbReference type="Proteomes" id="UP001595976">
    <property type="component" value="Unassembled WGS sequence"/>
</dbReference>
<dbReference type="Gene3D" id="1.10.357.10">
    <property type="entry name" value="Tetracycline Repressor, domain 2"/>
    <property type="match status" value="1"/>
</dbReference>
<proteinExistence type="predicted"/>
<dbReference type="Pfam" id="PF00440">
    <property type="entry name" value="TetR_N"/>
    <property type="match status" value="1"/>
</dbReference>
<accession>A0ABW0F0R4</accession>
<evidence type="ECO:0000256" key="1">
    <source>
        <dbReference type="ARBA" id="ARBA00023054"/>
    </source>
</evidence>
<reference evidence="6" key="1">
    <citation type="journal article" date="2019" name="Int. J. Syst. Evol. Microbiol.">
        <title>The Global Catalogue of Microorganisms (GCM) 10K type strain sequencing project: providing services to taxonomists for standard genome sequencing and annotation.</title>
        <authorList>
            <consortium name="The Broad Institute Genomics Platform"/>
            <consortium name="The Broad Institute Genome Sequencing Center for Infectious Disease"/>
            <person name="Wu L."/>
            <person name="Ma J."/>
        </authorList>
    </citation>
    <scope>NUCLEOTIDE SEQUENCE [LARGE SCALE GENOMIC DNA]</scope>
    <source>
        <strain evidence="6">CGMCC 1.15643</strain>
    </source>
</reference>
<dbReference type="SUPFAM" id="SSF46689">
    <property type="entry name" value="Homeodomain-like"/>
    <property type="match status" value="1"/>
</dbReference>
<dbReference type="InterPro" id="IPR009057">
    <property type="entry name" value="Homeodomain-like_sf"/>
</dbReference>
<evidence type="ECO:0000313" key="6">
    <source>
        <dbReference type="Proteomes" id="UP001595976"/>
    </source>
</evidence>
<dbReference type="InterPro" id="IPR001647">
    <property type="entry name" value="HTH_TetR"/>
</dbReference>
<keyword evidence="6" id="KW-1185">Reference proteome</keyword>
<sequence length="222" mass="23521">MQSAAARPAGRRRRVLPAEVRVENLMAAAAGLFIARGIDGTTIEDIVAKAGVAKGSFYHYFATKGDVVLALRARFSQDFAAQVADAVGRCAPDDHPSRLSAWLRAAIGAYLGNYALHDVVFHDFRHSQRRSAEKDLVLAPLEALLGAGRDAGCWSFPDARSAALVVFDGMHGVVDDAIAAGHHDPEPLCAGLEAMFARMLARPGAAEACSRKNEAGAEGKAQ</sequence>
<name>A0ABW0F0R4_9HYPH</name>
<dbReference type="InterPro" id="IPR023772">
    <property type="entry name" value="DNA-bd_HTH_TetR-type_CS"/>
</dbReference>
<feature type="domain" description="HTH tetR-type" evidence="4">
    <location>
        <begin position="19"/>
        <end position="79"/>
    </location>
</feature>
<protein>
    <submittedName>
        <fullName evidence="5">TetR/AcrR family transcriptional regulator</fullName>
    </submittedName>
</protein>
<dbReference type="InterPro" id="IPR050109">
    <property type="entry name" value="HTH-type_TetR-like_transc_reg"/>
</dbReference>
<comment type="caution">
    <text evidence="5">The sequence shown here is derived from an EMBL/GenBank/DDBJ whole genome shotgun (WGS) entry which is preliminary data.</text>
</comment>
<dbReference type="PANTHER" id="PTHR30055">
    <property type="entry name" value="HTH-TYPE TRANSCRIPTIONAL REGULATOR RUTR"/>
    <property type="match status" value="1"/>
</dbReference>
<keyword evidence="2 3" id="KW-0238">DNA-binding</keyword>
<gene>
    <name evidence="5" type="ORF">ACFPK2_07140</name>
</gene>
<dbReference type="PRINTS" id="PR00455">
    <property type="entry name" value="HTHTETR"/>
</dbReference>
<organism evidence="5 6">
    <name type="scientific">Bosea minatitlanensis</name>
    <dbReference type="NCBI Taxonomy" id="128782"/>
    <lineage>
        <taxon>Bacteria</taxon>
        <taxon>Pseudomonadati</taxon>
        <taxon>Pseudomonadota</taxon>
        <taxon>Alphaproteobacteria</taxon>
        <taxon>Hyphomicrobiales</taxon>
        <taxon>Boseaceae</taxon>
        <taxon>Bosea</taxon>
    </lineage>
</organism>
<feature type="DNA-binding region" description="H-T-H motif" evidence="3">
    <location>
        <begin position="42"/>
        <end position="61"/>
    </location>
</feature>
<dbReference type="PANTHER" id="PTHR30055:SF183">
    <property type="entry name" value="NUCLEOID OCCLUSION FACTOR SLMA"/>
    <property type="match status" value="1"/>
</dbReference>
<evidence type="ECO:0000313" key="5">
    <source>
        <dbReference type="EMBL" id="MFC5292762.1"/>
    </source>
</evidence>
<dbReference type="PROSITE" id="PS50977">
    <property type="entry name" value="HTH_TETR_2"/>
    <property type="match status" value="1"/>
</dbReference>
<keyword evidence="1" id="KW-0175">Coiled coil</keyword>
<dbReference type="PROSITE" id="PS01081">
    <property type="entry name" value="HTH_TETR_1"/>
    <property type="match status" value="1"/>
</dbReference>
<dbReference type="RefSeq" id="WP_158446611.1">
    <property type="nucleotide sequence ID" value="NZ_JAOAOS010000002.1"/>
</dbReference>
<evidence type="ECO:0000256" key="3">
    <source>
        <dbReference type="PROSITE-ProRule" id="PRU00335"/>
    </source>
</evidence>
<dbReference type="EMBL" id="JBHSLI010000002">
    <property type="protein sequence ID" value="MFC5292762.1"/>
    <property type="molecule type" value="Genomic_DNA"/>
</dbReference>